<organism evidence="4 5">
    <name type="scientific">candidate division CSSED10-310 bacterium</name>
    <dbReference type="NCBI Taxonomy" id="2855610"/>
    <lineage>
        <taxon>Bacteria</taxon>
        <taxon>Bacteria division CSSED10-310</taxon>
    </lineage>
</organism>
<feature type="transmembrane region" description="Helical" evidence="2">
    <location>
        <begin position="73"/>
        <end position="91"/>
    </location>
</feature>
<evidence type="ECO:0000313" key="4">
    <source>
        <dbReference type="EMBL" id="MFC1850700.1"/>
    </source>
</evidence>
<evidence type="ECO:0000313" key="5">
    <source>
        <dbReference type="Proteomes" id="UP001594351"/>
    </source>
</evidence>
<comment type="caution">
    <text evidence="4">The sequence shown here is derived from an EMBL/GenBank/DDBJ whole genome shotgun (WGS) entry which is preliminary data.</text>
</comment>
<keyword evidence="5" id="KW-1185">Reference proteome</keyword>
<dbReference type="Pfam" id="PF09835">
    <property type="entry name" value="DUF2062"/>
    <property type="match status" value="1"/>
</dbReference>
<feature type="region of interest" description="Disordered" evidence="1">
    <location>
        <begin position="166"/>
        <end position="189"/>
    </location>
</feature>
<dbReference type="Proteomes" id="UP001594351">
    <property type="component" value="Unassembled WGS sequence"/>
</dbReference>
<evidence type="ECO:0000256" key="1">
    <source>
        <dbReference type="SAM" id="MobiDB-lite"/>
    </source>
</evidence>
<sequence>MEQKEPKSCLKRYFFRTYSRFLKIRGNPREVALGFALGLFIGMSPTLGIQMPLAIFIAALLKWNKISAASGVWITNPITAPFIYSATYFIGSKVLELRKSFIPPDEFSFSTLLLMINKAPFILFSLCIGGIILGIPLAILGYYLSFFALKRYQGKITLSVRRKKEALARKKKKMKERLRNRKKQPKKRS</sequence>
<protein>
    <submittedName>
        <fullName evidence="4">DUF2062 domain-containing protein</fullName>
    </submittedName>
</protein>
<keyword evidence="2" id="KW-0472">Membrane</keyword>
<accession>A0ABV6YWW3</accession>
<dbReference type="PANTHER" id="PTHR40547:SF1">
    <property type="entry name" value="SLL0298 PROTEIN"/>
    <property type="match status" value="1"/>
</dbReference>
<feature type="transmembrane region" description="Helical" evidence="2">
    <location>
        <begin position="121"/>
        <end position="144"/>
    </location>
</feature>
<dbReference type="PANTHER" id="PTHR40547">
    <property type="entry name" value="SLL0298 PROTEIN"/>
    <property type="match status" value="1"/>
</dbReference>
<proteinExistence type="predicted"/>
<reference evidence="4 5" key="1">
    <citation type="submission" date="2024-09" db="EMBL/GenBank/DDBJ databases">
        <title>Laminarin stimulates single cell rates of sulfate reduction while oxygen inhibits transcriptomic activity in coastal marine sediment.</title>
        <authorList>
            <person name="Lindsay M."/>
            <person name="Orcutt B."/>
            <person name="Emerson D."/>
            <person name="Stepanauskas R."/>
            <person name="D'Angelo T."/>
        </authorList>
    </citation>
    <scope>NUCLEOTIDE SEQUENCE [LARGE SCALE GENOMIC DNA]</scope>
    <source>
        <strain evidence="4">SAG AM-311-K15</strain>
    </source>
</reference>
<keyword evidence="2" id="KW-0812">Transmembrane</keyword>
<feature type="transmembrane region" description="Helical" evidence="2">
    <location>
        <begin position="31"/>
        <end position="61"/>
    </location>
</feature>
<dbReference type="EMBL" id="JBHPBY010000117">
    <property type="protein sequence ID" value="MFC1850700.1"/>
    <property type="molecule type" value="Genomic_DNA"/>
</dbReference>
<evidence type="ECO:0000256" key="2">
    <source>
        <dbReference type="SAM" id="Phobius"/>
    </source>
</evidence>
<feature type="domain" description="DUF2062" evidence="3">
    <location>
        <begin position="12"/>
        <end position="155"/>
    </location>
</feature>
<evidence type="ECO:0000259" key="3">
    <source>
        <dbReference type="Pfam" id="PF09835"/>
    </source>
</evidence>
<name>A0ABV6YWW3_UNCC1</name>
<gene>
    <name evidence="4" type="ORF">ACFL27_10955</name>
</gene>
<dbReference type="InterPro" id="IPR018639">
    <property type="entry name" value="DUF2062"/>
</dbReference>
<keyword evidence="2" id="KW-1133">Transmembrane helix</keyword>